<feature type="transmembrane region" description="Helical" evidence="8">
    <location>
        <begin position="289"/>
        <end position="305"/>
    </location>
</feature>
<feature type="transmembrane region" description="Helical" evidence="8">
    <location>
        <begin position="340"/>
        <end position="359"/>
    </location>
</feature>
<keyword evidence="4 10" id="KW-0808">Transferase</keyword>
<feature type="transmembrane region" description="Helical" evidence="8">
    <location>
        <begin position="214"/>
        <end position="234"/>
    </location>
</feature>
<feature type="transmembrane region" description="Helical" evidence="8">
    <location>
        <begin position="171"/>
        <end position="202"/>
    </location>
</feature>
<feature type="transmembrane region" description="Helical" evidence="8">
    <location>
        <begin position="137"/>
        <end position="159"/>
    </location>
</feature>
<dbReference type="RefSeq" id="WP_106114198.1">
    <property type="nucleotide sequence ID" value="NZ_PVSR01000022.1"/>
</dbReference>
<evidence type="ECO:0000259" key="9">
    <source>
        <dbReference type="Pfam" id="PF13231"/>
    </source>
</evidence>
<evidence type="ECO:0000256" key="6">
    <source>
        <dbReference type="ARBA" id="ARBA00022989"/>
    </source>
</evidence>
<keyword evidence="6 8" id="KW-1133">Transmembrane helix</keyword>
<name>A0A2T0GV31_ACTMO</name>
<dbReference type="InParanoid" id="A0A2T0GV31"/>
<feature type="transmembrane region" description="Helical" evidence="8">
    <location>
        <begin position="311"/>
        <end position="328"/>
    </location>
</feature>
<feature type="transmembrane region" description="Helical" evidence="8">
    <location>
        <begin position="26"/>
        <end position="45"/>
    </location>
</feature>
<evidence type="ECO:0000256" key="3">
    <source>
        <dbReference type="ARBA" id="ARBA00022676"/>
    </source>
</evidence>
<keyword evidence="5 8" id="KW-0812">Transmembrane</keyword>
<sequence>MSSPTIAPAARPVAVDALPPLARRPVFLITGLWLLVVGVACWWYGYFGDELYFLAAADHLAWGYADQQPALPVLAGTMHLLLPDTPFTLRLPALVATAAGVPLAALIAREFGGDRRAQVLTAGAFALCPQILLNGRLLGTMTFDPLLWTVLTWLLVRWVRLRGVGRADDRLLLWAGVVTAVAVQVKFLVLGFWLSCGLAVALVGPRQLLARGKLWLGAGIAVVTTVPTLLWQATHGWPQLGMSGVVNSESRYEGLALLSRWVMLAGVVGAVLLCYGLGRLLFSPGMRPYRFLGVTCCVLALLFLTTGAREYYTVGMYPVLFAAGAVGLQQRRQRVGRPRWSRAAWPVYLLSAALCLPSLTPWPLPVFPGQLANNTGRQWAGLTRDVASELDTLPENKRRHTVVLASSYWTAGALHHFGPEYGLERVYSGSRGYGFFGRPPEDSEATLYVGGGRSSLSPFFAEVDSLGTTENGTRLWLAEGRTASWERIWPRLRGMGMRE</sequence>
<reference evidence="10 11" key="1">
    <citation type="submission" date="2018-03" db="EMBL/GenBank/DDBJ databases">
        <title>Actinopolyspora mortivallis from Sahara, screening for active biomolecules.</title>
        <authorList>
            <person name="Selama O."/>
            <person name="Wellington E.M.H."/>
            <person name="Hacene H."/>
        </authorList>
    </citation>
    <scope>NUCLEOTIDE SEQUENCE [LARGE SCALE GENOMIC DNA]</scope>
    <source>
        <strain evidence="10 11">M5A</strain>
    </source>
</reference>
<dbReference type="PANTHER" id="PTHR33908">
    <property type="entry name" value="MANNOSYLTRANSFERASE YKCB-RELATED"/>
    <property type="match status" value="1"/>
</dbReference>
<evidence type="ECO:0000256" key="5">
    <source>
        <dbReference type="ARBA" id="ARBA00022692"/>
    </source>
</evidence>
<accession>A0A2T0GV31</accession>
<evidence type="ECO:0000313" key="10">
    <source>
        <dbReference type="EMBL" id="PRW62969.1"/>
    </source>
</evidence>
<dbReference type="EMBL" id="PVSR01000022">
    <property type="protein sequence ID" value="PRW62969.1"/>
    <property type="molecule type" value="Genomic_DNA"/>
</dbReference>
<gene>
    <name evidence="10" type="ORF">CEP50_12935</name>
</gene>
<dbReference type="InterPro" id="IPR038731">
    <property type="entry name" value="RgtA/B/C-like"/>
</dbReference>
<evidence type="ECO:0000256" key="1">
    <source>
        <dbReference type="ARBA" id="ARBA00004651"/>
    </source>
</evidence>
<feature type="transmembrane region" description="Helical" evidence="8">
    <location>
        <begin position="254"/>
        <end position="277"/>
    </location>
</feature>
<organism evidence="10 11">
    <name type="scientific">Actinopolyspora mortivallis</name>
    <dbReference type="NCBI Taxonomy" id="33906"/>
    <lineage>
        <taxon>Bacteria</taxon>
        <taxon>Bacillati</taxon>
        <taxon>Actinomycetota</taxon>
        <taxon>Actinomycetes</taxon>
        <taxon>Actinopolysporales</taxon>
        <taxon>Actinopolysporaceae</taxon>
        <taxon>Actinopolyspora</taxon>
    </lineage>
</organism>
<keyword evidence="7 8" id="KW-0472">Membrane</keyword>
<dbReference type="Proteomes" id="UP000239352">
    <property type="component" value="Unassembled WGS sequence"/>
</dbReference>
<dbReference type="Pfam" id="PF13231">
    <property type="entry name" value="PMT_2"/>
    <property type="match status" value="1"/>
</dbReference>
<feature type="transmembrane region" description="Helical" evidence="8">
    <location>
        <begin position="87"/>
        <end position="108"/>
    </location>
</feature>
<proteinExistence type="predicted"/>
<protein>
    <submittedName>
        <fullName evidence="10">Glycosyl transferase</fullName>
    </submittedName>
</protein>
<keyword evidence="3" id="KW-0328">Glycosyltransferase</keyword>
<evidence type="ECO:0000313" key="11">
    <source>
        <dbReference type="Proteomes" id="UP000239352"/>
    </source>
</evidence>
<evidence type="ECO:0000256" key="4">
    <source>
        <dbReference type="ARBA" id="ARBA00022679"/>
    </source>
</evidence>
<keyword evidence="11" id="KW-1185">Reference proteome</keyword>
<dbReference type="GO" id="GO:0005886">
    <property type="term" value="C:plasma membrane"/>
    <property type="evidence" value="ECO:0007669"/>
    <property type="project" value="UniProtKB-SubCell"/>
</dbReference>
<dbReference type="InterPro" id="IPR050297">
    <property type="entry name" value="LipidA_mod_glycosyltrf_83"/>
</dbReference>
<comment type="subcellular location">
    <subcellularLocation>
        <location evidence="1">Cell membrane</location>
        <topology evidence="1">Multi-pass membrane protein</topology>
    </subcellularLocation>
</comment>
<dbReference type="GO" id="GO:0016763">
    <property type="term" value="F:pentosyltransferase activity"/>
    <property type="evidence" value="ECO:0007669"/>
    <property type="project" value="TreeGrafter"/>
</dbReference>
<dbReference type="GO" id="GO:0009103">
    <property type="term" value="P:lipopolysaccharide biosynthetic process"/>
    <property type="evidence" value="ECO:0007669"/>
    <property type="project" value="UniProtKB-ARBA"/>
</dbReference>
<keyword evidence="2" id="KW-1003">Cell membrane</keyword>
<dbReference type="PANTHER" id="PTHR33908:SF11">
    <property type="entry name" value="MEMBRANE PROTEIN"/>
    <property type="match status" value="1"/>
</dbReference>
<evidence type="ECO:0000256" key="8">
    <source>
        <dbReference type="SAM" id="Phobius"/>
    </source>
</evidence>
<evidence type="ECO:0000256" key="2">
    <source>
        <dbReference type="ARBA" id="ARBA00022475"/>
    </source>
</evidence>
<comment type="caution">
    <text evidence="10">The sequence shown here is derived from an EMBL/GenBank/DDBJ whole genome shotgun (WGS) entry which is preliminary data.</text>
</comment>
<feature type="domain" description="Glycosyltransferase RgtA/B/C/D-like" evidence="9">
    <location>
        <begin position="69"/>
        <end position="231"/>
    </location>
</feature>
<evidence type="ECO:0000256" key="7">
    <source>
        <dbReference type="ARBA" id="ARBA00023136"/>
    </source>
</evidence>
<dbReference type="AlphaFoldDB" id="A0A2T0GV31"/>